<dbReference type="RefSeq" id="WP_348715501.1">
    <property type="nucleotide sequence ID" value="NZ_CAXJIO010000011.1"/>
</dbReference>
<evidence type="ECO:0000313" key="2">
    <source>
        <dbReference type="Proteomes" id="UP001497527"/>
    </source>
</evidence>
<dbReference type="Proteomes" id="UP001497527">
    <property type="component" value="Unassembled WGS sequence"/>
</dbReference>
<sequence>MNKEQKEAMTFLIRCTEFAQGKGILSLLEANKAFNSINVLIPLLEEKEQ</sequence>
<reference evidence="1 2" key="1">
    <citation type="submission" date="2024-05" db="EMBL/GenBank/DDBJ databases">
        <authorList>
            <person name="Duchaud E."/>
        </authorList>
    </citation>
    <scope>NUCLEOTIDE SEQUENCE [LARGE SCALE GENOMIC DNA]</scope>
    <source>
        <strain evidence="1">Ena-SAMPLE-TAB-13-05-2024-13:56:06:370-140308</strain>
    </source>
</reference>
<name>A0ABP1EXW6_9FLAO</name>
<keyword evidence="2" id="KW-1185">Reference proteome</keyword>
<comment type="caution">
    <text evidence="1">The sequence shown here is derived from an EMBL/GenBank/DDBJ whole genome shotgun (WGS) entry which is preliminary data.</text>
</comment>
<gene>
    <name evidence="1" type="ORF">T190423A01A_20075</name>
</gene>
<organism evidence="1 2">
    <name type="scientific">Tenacibaculum polynesiense</name>
    <dbReference type="NCBI Taxonomy" id="3137857"/>
    <lineage>
        <taxon>Bacteria</taxon>
        <taxon>Pseudomonadati</taxon>
        <taxon>Bacteroidota</taxon>
        <taxon>Flavobacteriia</taxon>
        <taxon>Flavobacteriales</taxon>
        <taxon>Flavobacteriaceae</taxon>
        <taxon>Tenacibaculum</taxon>
    </lineage>
</organism>
<accession>A0ABP1EXW6</accession>
<dbReference type="EMBL" id="CAXJIO010000011">
    <property type="protein sequence ID" value="CAL2102324.1"/>
    <property type="molecule type" value="Genomic_DNA"/>
</dbReference>
<evidence type="ECO:0000313" key="1">
    <source>
        <dbReference type="EMBL" id="CAL2102324.1"/>
    </source>
</evidence>
<proteinExistence type="predicted"/>
<protein>
    <submittedName>
        <fullName evidence="1">Uncharacterized protein</fullName>
    </submittedName>
</protein>